<dbReference type="InterPro" id="IPR036366">
    <property type="entry name" value="PGBDSf"/>
</dbReference>
<evidence type="ECO:0000256" key="6">
    <source>
        <dbReference type="PROSITE-ProRule" id="PRU01373"/>
    </source>
</evidence>
<dbReference type="PROSITE" id="PS52029">
    <property type="entry name" value="LD_TPASE"/>
    <property type="match status" value="1"/>
</dbReference>
<dbReference type="SUPFAM" id="SSF47090">
    <property type="entry name" value="PGBD-like"/>
    <property type="match status" value="1"/>
</dbReference>
<keyword evidence="3 6" id="KW-0133">Cell shape</keyword>
<dbReference type="RefSeq" id="WP_386411982.1">
    <property type="nucleotide sequence ID" value="NZ_JBHSZO010000004.1"/>
</dbReference>
<feature type="active site" description="Nucleophile" evidence="6">
    <location>
        <position position="282"/>
    </location>
</feature>
<proteinExistence type="predicted"/>
<evidence type="ECO:0000256" key="3">
    <source>
        <dbReference type="ARBA" id="ARBA00022960"/>
    </source>
</evidence>
<keyword evidence="2" id="KW-0808">Transferase</keyword>
<evidence type="ECO:0000256" key="1">
    <source>
        <dbReference type="ARBA" id="ARBA00004752"/>
    </source>
</evidence>
<dbReference type="InterPro" id="IPR038063">
    <property type="entry name" value="Transpep_catalytic_dom"/>
</dbReference>
<gene>
    <name evidence="9" type="ORF">ACFQLX_04095</name>
</gene>
<dbReference type="EMBL" id="JBHSZO010000004">
    <property type="protein sequence ID" value="MFC7217356.1"/>
    <property type="molecule type" value="Genomic_DNA"/>
</dbReference>
<dbReference type="CDD" id="cd16913">
    <property type="entry name" value="YkuD_like"/>
    <property type="match status" value="1"/>
</dbReference>
<reference evidence="10" key="1">
    <citation type="journal article" date="2019" name="Int. J. Syst. Evol. Microbiol.">
        <title>The Global Catalogue of Microorganisms (GCM) 10K type strain sequencing project: providing services to taxonomists for standard genome sequencing and annotation.</title>
        <authorList>
            <consortium name="The Broad Institute Genomics Platform"/>
            <consortium name="The Broad Institute Genome Sequencing Center for Infectious Disease"/>
            <person name="Wu L."/>
            <person name="Ma J."/>
        </authorList>
    </citation>
    <scope>NUCLEOTIDE SEQUENCE [LARGE SCALE GENOMIC DNA]</scope>
    <source>
        <strain evidence="10">CGMCC 1.13681</strain>
    </source>
</reference>
<keyword evidence="5 6" id="KW-0961">Cell wall biogenesis/degradation</keyword>
<sequence length="308" mass="32453">MKRQTSVERHTLGKTVAALATALISLGAATGCSDQAGAAAKAAPSPVRTTAAASAPPTSASPSASPSASASPSTSAPPSATPSAKPSKKPPAKPPKILLRPGDKGGEVRELQARLRQISWFNAAVTGSYGSLTTSAVSGFQGKRGLPRTGTVDEVTWRRLLGMTREPTRAELYAKAPSTTRAGLEAPDPRCMTGRVMCISKRSNSLRWIVDGQVRLTTDVRFGSYATPTREGQFSVFQKNRYFTSTLYGSEMPYAMFFSGGQAVHYSSDFAARGYNGASHGCVNVRSVNAIASLFAAVRLGDKVVVYR</sequence>
<dbReference type="InterPro" id="IPR005490">
    <property type="entry name" value="LD_TPept_cat_dom"/>
</dbReference>
<dbReference type="InterPro" id="IPR050979">
    <property type="entry name" value="LD-transpeptidase"/>
</dbReference>
<dbReference type="SUPFAM" id="SSF141523">
    <property type="entry name" value="L,D-transpeptidase catalytic domain-like"/>
    <property type="match status" value="1"/>
</dbReference>
<evidence type="ECO:0000256" key="5">
    <source>
        <dbReference type="ARBA" id="ARBA00023316"/>
    </source>
</evidence>
<dbReference type="InterPro" id="IPR002477">
    <property type="entry name" value="Peptidoglycan-bd-like"/>
</dbReference>
<feature type="region of interest" description="Disordered" evidence="7">
    <location>
        <begin position="34"/>
        <end position="105"/>
    </location>
</feature>
<dbReference type="Pfam" id="PF03734">
    <property type="entry name" value="YkuD"/>
    <property type="match status" value="1"/>
</dbReference>
<dbReference type="PROSITE" id="PS51257">
    <property type="entry name" value="PROKAR_LIPOPROTEIN"/>
    <property type="match status" value="1"/>
</dbReference>
<comment type="pathway">
    <text evidence="1 6">Cell wall biogenesis; peptidoglycan biosynthesis.</text>
</comment>
<dbReference type="Pfam" id="PF01471">
    <property type="entry name" value="PG_binding_1"/>
    <property type="match status" value="1"/>
</dbReference>
<feature type="active site" description="Proton donor/acceptor" evidence="6">
    <location>
        <position position="265"/>
    </location>
</feature>
<evidence type="ECO:0000256" key="4">
    <source>
        <dbReference type="ARBA" id="ARBA00022984"/>
    </source>
</evidence>
<feature type="compositionally biased region" description="Low complexity" evidence="7">
    <location>
        <begin position="36"/>
        <end position="85"/>
    </location>
</feature>
<comment type="caution">
    <text evidence="9">The sequence shown here is derived from an EMBL/GenBank/DDBJ whole genome shotgun (WGS) entry which is preliminary data.</text>
</comment>
<dbReference type="InterPro" id="IPR036365">
    <property type="entry name" value="PGBD-like_sf"/>
</dbReference>
<dbReference type="PANTHER" id="PTHR30582">
    <property type="entry name" value="L,D-TRANSPEPTIDASE"/>
    <property type="match status" value="1"/>
</dbReference>
<evidence type="ECO:0000256" key="7">
    <source>
        <dbReference type="SAM" id="MobiDB-lite"/>
    </source>
</evidence>
<protein>
    <submittedName>
        <fullName evidence="9">Peptidoglycan-binding protein</fullName>
    </submittedName>
</protein>
<evidence type="ECO:0000256" key="2">
    <source>
        <dbReference type="ARBA" id="ARBA00022679"/>
    </source>
</evidence>
<dbReference type="Gene3D" id="2.40.440.10">
    <property type="entry name" value="L,D-transpeptidase catalytic domain-like"/>
    <property type="match status" value="1"/>
</dbReference>
<keyword evidence="4 6" id="KW-0573">Peptidoglycan synthesis</keyword>
<dbReference type="PANTHER" id="PTHR30582:SF33">
    <property type="entry name" value="EXPORTED PROTEIN"/>
    <property type="match status" value="1"/>
</dbReference>
<organism evidence="9 10">
    <name type="scientific">Streptomyces polyrhachis</name>
    <dbReference type="NCBI Taxonomy" id="1282885"/>
    <lineage>
        <taxon>Bacteria</taxon>
        <taxon>Bacillati</taxon>
        <taxon>Actinomycetota</taxon>
        <taxon>Actinomycetes</taxon>
        <taxon>Kitasatosporales</taxon>
        <taxon>Streptomycetaceae</taxon>
        <taxon>Streptomyces</taxon>
    </lineage>
</organism>
<evidence type="ECO:0000259" key="8">
    <source>
        <dbReference type="PROSITE" id="PS52029"/>
    </source>
</evidence>
<keyword evidence="10" id="KW-1185">Reference proteome</keyword>
<evidence type="ECO:0000313" key="10">
    <source>
        <dbReference type="Proteomes" id="UP001596413"/>
    </source>
</evidence>
<feature type="domain" description="L,D-TPase catalytic" evidence="8">
    <location>
        <begin position="195"/>
        <end position="307"/>
    </location>
</feature>
<dbReference type="Proteomes" id="UP001596413">
    <property type="component" value="Unassembled WGS sequence"/>
</dbReference>
<accession>A0ABW2GD88</accession>
<dbReference type="Gene3D" id="1.10.101.10">
    <property type="entry name" value="PGBD-like superfamily/PGBD"/>
    <property type="match status" value="1"/>
</dbReference>
<evidence type="ECO:0000313" key="9">
    <source>
        <dbReference type="EMBL" id="MFC7217356.1"/>
    </source>
</evidence>
<name>A0ABW2GD88_9ACTN</name>